<evidence type="ECO:0000313" key="1">
    <source>
        <dbReference type="EMBL" id="RNA25202.1"/>
    </source>
</evidence>
<proteinExistence type="predicted"/>
<reference evidence="1 2" key="1">
    <citation type="journal article" date="2018" name="Sci. Rep.">
        <title>Genomic signatures of local adaptation to the degree of environmental predictability in rotifers.</title>
        <authorList>
            <person name="Franch-Gras L."/>
            <person name="Hahn C."/>
            <person name="Garcia-Roger E.M."/>
            <person name="Carmona M.J."/>
            <person name="Serra M."/>
            <person name="Gomez A."/>
        </authorList>
    </citation>
    <scope>NUCLEOTIDE SEQUENCE [LARGE SCALE GENOMIC DNA]</scope>
    <source>
        <strain evidence="1">HYR1</strain>
    </source>
</reference>
<evidence type="ECO:0000313" key="2">
    <source>
        <dbReference type="Proteomes" id="UP000276133"/>
    </source>
</evidence>
<sequence length="277" mass="30175">MALAVHERVLGELFGDGGGGGGGPIGRRTGHARTINAGEKERDDARFFGQIELESRAGRNSVHFAAALQKRQKLLGLVEIGGHVRNSHCGRLLGRVHADFFLFGTGLRGQEVVVAGRPLIVLLFVADHFGQALADERLGHICFGQHDRAAHFFRIILIGLFVDLGRQFGKVGDPRRPNARQEDFFERAIAQLEHKRISIADLDHFAAHLSVRLVTVAAFRLGVVLPQTQLGRFGALFRVAVLLGAACYITHRPVHALGQSFFEQILGYISGGVKDGA</sequence>
<dbReference type="AlphaFoldDB" id="A0A3M7RNU6"/>
<organism evidence="1 2">
    <name type="scientific">Brachionus plicatilis</name>
    <name type="common">Marine rotifer</name>
    <name type="synonym">Brachionus muelleri</name>
    <dbReference type="NCBI Taxonomy" id="10195"/>
    <lineage>
        <taxon>Eukaryota</taxon>
        <taxon>Metazoa</taxon>
        <taxon>Spiralia</taxon>
        <taxon>Gnathifera</taxon>
        <taxon>Rotifera</taxon>
        <taxon>Eurotatoria</taxon>
        <taxon>Monogononta</taxon>
        <taxon>Pseudotrocha</taxon>
        <taxon>Ploima</taxon>
        <taxon>Brachionidae</taxon>
        <taxon>Brachionus</taxon>
    </lineage>
</organism>
<name>A0A3M7RNU6_BRAPC</name>
<dbReference type="EMBL" id="REGN01002962">
    <property type="protein sequence ID" value="RNA25202.1"/>
    <property type="molecule type" value="Genomic_DNA"/>
</dbReference>
<comment type="caution">
    <text evidence="1">The sequence shown here is derived from an EMBL/GenBank/DDBJ whole genome shotgun (WGS) entry which is preliminary data.</text>
</comment>
<gene>
    <name evidence="1" type="ORF">BpHYR1_004440</name>
</gene>
<protein>
    <submittedName>
        <fullName evidence="1">Uncharacterized protein</fullName>
    </submittedName>
</protein>
<dbReference type="Proteomes" id="UP000276133">
    <property type="component" value="Unassembled WGS sequence"/>
</dbReference>
<accession>A0A3M7RNU6</accession>
<keyword evidence="2" id="KW-1185">Reference proteome</keyword>